<dbReference type="STRING" id="1754190.A0A1Y2F262"/>
<reference evidence="1 2" key="1">
    <citation type="submission" date="2016-08" db="EMBL/GenBank/DDBJ databases">
        <title>A Parts List for Fungal Cellulosomes Revealed by Comparative Genomics.</title>
        <authorList>
            <consortium name="DOE Joint Genome Institute"/>
            <person name="Haitjema C.H."/>
            <person name="Gilmore S.P."/>
            <person name="Henske J.K."/>
            <person name="Solomon K.V."/>
            <person name="De Groot R."/>
            <person name="Kuo A."/>
            <person name="Mondo S.J."/>
            <person name="Salamov A.A."/>
            <person name="Labutti K."/>
            <person name="Zhao Z."/>
            <person name="Chiniquy J."/>
            <person name="Barry K."/>
            <person name="Brewer H.M."/>
            <person name="Purvine S.O."/>
            <person name="Wright A.T."/>
            <person name="Boxma B."/>
            <person name="Van Alen T."/>
            <person name="Hackstein J.H."/>
            <person name="Baker S.E."/>
            <person name="Grigoriev I.V."/>
            <person name="O'Malley M.A."/>
        </authorList>
    </citation>
    <scope>NUCLEOTIDE SEQUENCE [LARGE SCALE GENOMIC DNA]</scope>
    <source>
        <strain evidence="1 2">G1</strain>
    </source>
</reference>
<keyword evidence="2" id="KW-1185">Reference proteome</keyword>
<organism evidence="1 2">
    <name type="scientific">Neocallimastix californiae</name>
    <dbReference type="NCBI Taxonomy" id="1754190"/>
    <lineage>
        <taxon>Eukaryota</taxon>
        <taxon>Fungi</taxon>
        <taxon>Fungi incertae sedis</taxon>
        <taxon>Chytridiomycota</taxon>
        <taxon>Chytridiomycota incertae sedis</taxon>
        <taxon>Neocallimastigomycetes</taxon>
        <taxon>Neocallimastigales</taxon>
        <taxon>Neocallimastigaceae</taxon>
        <taxon>Neocallimastix</taxon>
    </lineage>
</organism>
<accession>A0A1Y2F262</accession>
<name>A0A1Y2F262_9FUNG</name>
<sequence length="184" mass="21848">MKFSAILQDSDVEEIILMTKGKKKKKKKGKVGRKGKKNNFNDFDVEIEVCSKFSTRIKSKGKIHKTKQNKTKQNKIMKEKIHKRRLLKILKINEEFLRKEKQRLFKDMDNFIIEKQFYHSNSMIVVMIFHHQYYKFAMLTLIMIRVISFSKNINFDLDLDSRVTIVGPNDIVTFTSLKIISWPS</sequence>
<comment type="caution">
    <text evidence="1">The sequence shown here is derived from an EMBL/GenBank/DDBJ whole genome shotgun (WGS) entry which is preliminary data.</text>
</comment>
<evidence type="ECO:0000313" key="1">
    <source>
        <dbReference type="EMBL" id="ORY77943.1"/>
    </source>
</evidence>
<dbReference type="Proteomes" id="UP000193920">
    <property type="component" value="Unassembled WGS sequence"/>
</dbReference>
<evidence type="ECO:0000313" key="2">
    <source>
        <dbReference type="Proteomes" id="UP000193920"/>
    </source>
</evidence>
<gene>
    <name evidence="1" type="ORF">LY90DRAFT_501268</name>
</gene>
<dbReference type="EMBL" id="MCOG01000018">
    <property type="protein sequence ID" value="ORY77943.1"/>
    <property type="molecule type" value="Genomic_DNA"/>
</dbReference>
<protein>
    <submittedName>
        <fullName evidence="1">Uncharacterized protein</fullName>
    </submittedName>
</protein>
<dbReference type="AlphaFoldDB" id="A0A1Y2F262"/>
<proteinExistence type="predicted"/>